<organism evidence="11 12">
    <name type="scientific">Reticulomyxa filosa</name>
    <dbReference type="NCBI Taxonomy" id="46433"/>
    <lineage>
        <taxon>Eukaryota</taxon>
        <taxon>Sar</taxon>
        <taxon>Rhizaria</taxon>
        <taxon>Retaria</taxon>
        <taxon>Foraminifera</taxon>
        <taxon>Monothalamids</taxon>
        <taxon>Reticulomyxidae</taxon>
        <taxon>Reticulomyxa</taxon>
    </lineage>
</organism>
<evidence type="ECO:0000259" key="10">
    <source>
        <dbReference type="PROSITE" id="PS50011"/>
    </source>
</evidence>
<feature type="compositionally biased region" description="Low complexity" evidence="9">
    <location>
        <begin position="107"/>
        <end position="117"/>
    </location>
</feature>
<keyword evidence="6" id="KW-0067">ATP-binding</keyword>
<evidence type="ECO:0000256" key="2">
    <source>
        <dbReference type="ARBA" id="ARBA00022527"/>
    </source>
</evidence>
<keyword evidence="12" id="KW-1185">Reference proteome</keyword>
<evidence type="ECO:0000256" key="3">
    <source>
        <dbReference type="ARBA" id="ARBA00022679"/>
    </source>
</evidence>
<dbReference type="InterPro" id="IPR011009">
    <property type="entry name" value="Kinase-like_dom_sf"/>
</dbReference>
<sequence length="402" mass="46230">KKTEHVFLLDSRQQLIISANPFAYCPKEDTYLRLQMVQHIFGQIVSTVAWLHSKRICHLDLSLENVLIRNEDIFHPQIQIIDFGVSVDFSNNNDSNHNEEEEEEQKSNANTNTNANNGVINDSMRTRQKRDSTFDMNCDKHGDVRHCENVGKPGYKAFEVRMSDETRRKVRIAEVSAKRAQLLLACMQMQQQQCGVSASLEVVIHMYDMLLRDGIKDSYDPFKADIWTLGVILYLLLFCRYPFRHADLDDDMFLVILQKRLLQYLLEQKALCWITFETFDILNQMLQPEFARINIAQLSMHPFCSFLGSVQSTNNADEAKKEHAFQNIKKNKGDIFLGMNHVITAQQQADHGIKYNTNKTSVLTTPLLHCCSANQNTVAQHSTTMTSSILQRPSNSIVSQFF</sequence>
<evidence type="ECO:0000256" key="8">
    <source>
        <dbReference type="ARBA" id="ARBA00048679"/>
    </source>
</evidence>
<comment type="catalytic activity">
    <reaction evidence="8">
        <text>L-seryl-[protein] + ATP = O-phospho-L-seryl-[protein] + ADP + H(+)</text>
        <dbReference type="Rhea" id="RHEA:17989"/>
        <dbReference type="Rhea" id="RHEA-COMP:9863"/>
        <dbReference type="Rhea" id="RHEA-COMP:11604"/>
        <dbReference type="ChEBI" id="CHEBI:15378"/>
        <dbReference type="ChEBI" id="CHEBI:29999"/>
        <dbReference type="ChEBI" id="CHEBI:30616"/>
        <dbReference type="ChEBI" id="CHEBI:83421"/>
        <dbReference type="ChEBI" id="CHEBI:456216"/>
        <dbReference type="EC" id="2.7.11.1"/>
    </reaction>
</comment>
<dbReference type="PROSITE" id="PS00109">
    <property type="entry name" value="PROTEIN_KINASE_TYR"/>
    <property type="match status" value="1"/>
</dbReference>
<reference evidence="11 12" key="1">
    <citation type="journal article" date="2013" name="Curr. Biol.">
        <title>The Genome of the Foraminiferan Reticulomyxa filosa.</title>
        <authorList>
            <person name="Glockner G."/>
            <person name="Hulsmann N."/>
            <person name="Schleicher M."/>
            <person name="Noegel A.A."/>
            <person name="Eichinger L."/>
            <person name="Gallinger C."/>
            <person name="Pawlowski J."/>
            <person name="Sierra R."/>
            <person name="Euteneuer U."/>
            <person name="Pillet L."/>
            <person name="Moustafa A."/>
            <person name="Platzer M."/>
            <person name="Groth M."/>
            <person name="Szafranski K."/>
            <person name="Schliwa M."/>
        </authorList>
    </citation>
    <scope>NUCLEOTIDE SEQUENCE [LARGE SCALE GENOMIC DNA]</scope>
</reference>
<dbReference type="InterPro" id="IPR000719">
    <property type="entry name" value="Prot_kinase_dom"/>
</dbReference>
<dbReference type="Proteomes" id="UP000023152">
    <property type="component" value="Unassembled WGS sequence"/>
</dbReference>
<protein>
    <recommendedName>
        <fullName evidence="1">non-specific serine/threonine protein kinase</fullName>
        <ecNumber evidence="1">2.7.11.1</ecNumber>
    </recommendedName>
</protein>
<evidence type="ECO:0000256" key="5">
    <source>
        <dbReference type="ARBA" id="ARBA00022777"/>
    </source>
</evidence>
<dbReference type="InterPro" id="IPR008266">
    <property type="entry name" value="Tyr_kinase_AS"/>
</dbReference>
<evidence type="ECO:0000256" key="6">
    <source>
        <dbReference type="ARBA" id="ARBA00022840"/>
    </source>
</evidence>
<feature type="domain" description="Protein kinase" evidence="10">
    <location>
        <begin position="1"/>
        <end position="304"/>
    </location>
</feature>
<evidence type="ECO:0000313" key="11">
    <source>
        <dbReference type="EMBL" id="ETO06026.1"/>
    </source>
</evidence>
<proteinExistence type="predicted"/>
<gene>
    <name evidence="11" type="ORF">RFI_31371</name>
</gene>
<evidence type="ECO:0000256" key="1">
    <source>
        <dbReference type="ARBA" id="ARBA00012513"/>
    </source>
</evidence>
<dbReference type="SMART" id="SM00220">
    <property type="entry name" value="S_TKc"/>
    <property type="match status" value="1"/>
</dbReference>
<dbReference type="SUPFAM" id="SSF56112">
    <property type="entry name" value="Protein kinase-like (PK-like)"/>
    <property type="match status" value="1"/>
</dbReference>
<evidence type="ECO:0000256" key="9">
    <source>
        <dbReference type="SAM" id="MobiDB-lite"/>
    </source>
</evidence>
<evidence type="ECO:0000256" key="4">
    <source>
        <dbReference type="ARBA" id="ARBA00022741"/>
    </source>
</evidence>
<dbReference type="EC" id="2.7.11.1" evidence="1"/>
<evidence type="ECO:0000313" key="12">
    <source>
        <dbReference type="Proteomes" id="UP000023152"/>
    </source>
</evidence>
<evidence type="ECO:0000256" key="7">
    <source>
        <dbReference type="ARBA" id="ARBA00047899"/>
    </source>
</evidence>
<dbReference type="Gene3D" id="1.10.510.10">
    <property type="entry name" value="Transferase(Phosphotransferase) domain 1"/>
    <property type="match status" value="1"/>
</dbReference>
<feature type="non-terminal residue" evidence="11">
    <location>
        <position position="1"/>
    </location>
</feature>
<comment type="catalytic activity">
    <reaction evidence="7">
        <text>L-threonyl-[protein] + ATP = O-phospho-L-threonyl-[protein] + ADP + H(+)</text>
        <dbReference type="Rhea" id="RHEA:46608"/>
        <dbReference type="Rhea" id="RHEA-COMP:11060"/>
        <dbReference type="Rhea" id="RHEA-COMP:11605"/>
        <dbReference type="ChEBI" id="CHEBI:15378"/>
        <dbReference type="ChEBI" id="CHEBI:30013"/>
        <dbReference type="ChEBI" id="CHEBI:30616"/>
        <dbReference type="ChEBI" id="CHEBI:61977"/>
        <dbReference type="ChEBI" id="CHEBI:456216"/>
        <dbReference type="EC" id="2.7.11.1"/>
    </reaction>
</comment>
<dbReference type="EMBL" id="ASPP01027574">
    <property type="protein sequence ID" value="ETO06026.1"/>
    <property type="molecule type" value="Genomic_DNA"/>
</dbReference>
<dbReference type="GO" id="GO:0005524">
    <property type="term" value="F:ATP binding"/>
    <property type="evidence" value="ECO:0007669"/>
    <property type="project" value="UniProtKB-KW"/>
</dbReference>
<dbReference type="PANTHER" id="PTHR24343">
    <property type="entry name" value="SERINE/THREONINE KINASE"/>
    <property type="match status" value="1"/>
</dbReference>
<keyword evidence="2" id="KW-0723">Serine/threonine-protein kinase</keyword>
<dbReference type="GO" id="GO:0004674">
    <property type="term" value="F:protein serine/threonine kinase activity"/>
    <property type="evidence" value="ECO:0007669"/>
    <property type="project" value="UniProtKB-KW"/>
</dbReference>
<keyword evidence="5 11" id="KW-0418">Kinase</keyword>
<dbReference type="Pfam" id="PF00069">
    <property type="entry name" value="Pkinase"/>
    <property type="match status" value="1"/>
</dbReference>
<keyword evidence="3" id="KW-0808">Transferase</keyword>
<keyword evidence="4" id="KW-0547">Nucleotide-binding</keyword>
<feature type="region of interest" description="Disordered" evidence="9">
    <location>
        <begin position="91"/>
        <end position="125"/>
    </location>
</feature>
<dbReference type="AlphaFoldDB" id="X6LXD9"/>
<accession>X6LXD9</accession>
<dbReference type="PROSITE" id="PS50011">
    <property type="entry name" value="PROTEIN_KINASE_DOM"/>
    <property type="match status" value="1"/>
</dbReference>
<comment type="caution">
    <text evidence="11">The sequence shown here is derived from an EMBL/GenBank/DDBJ whole genome shotgun (WGS) entry which is preliminary data.</text>
</comment>
<name>X6LXD9_RETFI</name>
<dbReference type="OrthoDB" id="5979581at2759"/>